<dbReference type="InterPro" id="IPR036182">
    <property type="entry name" value="PCuAC_sf"/>
</dbReference>
<keyword evidence="4" id="KW-1185">Reference proteome</keyword>
<feature type="signal peptide" evidence="2">
    <location>
        <begin position="1"/>
        <end position="22"/>
    </location>
</feature>
<protein>
    <submittedName>
        <fullName evidence="3">Copper chaperone PCu(A)C</fullName>
    </submittedName>
</protein>
<sequence length="181" mass="19438">MKRLATCLLTAGALALPMLASAHDYATGDLHIDHPWSRPTPPGVMMGAGYMVIRNEGHHDVTLVAAQSPRAGHVSIHQSRMEDGVMRMDAVDGGLVIPAGESVALKPHSYHLMLEQLDGQLTEGERIPLTLTFDGAPVLEVELAVDSLDGGTMDHSQMDHGNMDHDGMDSDQDAGAMQHHH</sequence>
<reference evidence="3 4" key="1">
    <citation type="submission" date="2023-10" db="EMBL/GenBank/DDBJ databases">
        <title>Characteristics and mechanism of a salt-tolerant marine origin heterotrophic nitrifying- aerobic denitrifying bacteria Marinobacter xestospongiae HN1.</title>
        <authorList>
            <person name="Qi R."/>
        </authorList>
    </citation>
    <scope>NUCLEOTIDE SEQUENCE [LARGE SCALE GENOMIC DNA]</scope>
    <source>
        <strain evidence="3 4">HN1</strain>
    </source>
</reference>
<dbReference type="PANTHER" id="PTHR36302">
    <property type="entry name" value="BLR7088 PROTEIN"/>
    <property type="match status" value="1"/>
</dbReference>
<dbReference type="SUPFAM" id="SSF110087">
    <property type="entry name" value="DR1885-like metal-binding protein"/>
    <property type="match status" value="1"/>
</dbReference>
<comment type="caution">
    <text evidence="3">The sequence shown here is derived from an EMBL/GenBank/DDBJ whole genome shotgun (WGS) entry which is preliminary data.</text>
</comment>
<evidence type="ECO:0000313" key="4">
    <source>
        <dbReference type="Proteomes" id="UP001269819"/>
    </source>
</evidence>
<evidence type="ECO:0000256" key="2">
    <source>
        <dbReference type="SAM" id="SignalP"/>
    </source>
</evidence>
<organism evidence="3 4">
    <name type="scientific">Marinobacter xestospongiae</name>
    <dbReference type="NCBI Taxonomy" id="994319"/>
    <lineage>
        <taxon>Bacteria</taxon>
        <taxon>Pseudomonadati</taxon>
        <taxon>Pseudomonadota</taxon>
        <taxon>Gammaproteobacteria</taxon>
        <taxon>Pseudomonadales</taxon>
        <taxon>Marinobacteraceae</taxon>
        <taxon>Marinobacter</taxon>
    </lineage>
</organism>
<dbReference type="RefSeq" id="WP_316972252.1">
    <property type="nucleotide sequence ID" value="NZ_JAWIIJ010000001.1"/>
</dbReference>
<feature type="compositionally biased region" description="Basic and acidic residues" evidence="1">
    <location>
        <begin position="156"/>
        <end position="168"/>
    </location>
</feature>
<dbReference type="Pfam" id="PF04314">
    <property type="entry name" value="PCuAC"/>
    <property type="match status" value="1"/>
</dbReference>
<evidence type="ECO:0000256" key="1">
    <source>
        <dbReference type="SAM" id="MobiDB-lite"/>
    </source>
</evidence>
<dbReference type="PANTHER" id="PTHR36302:SF1">
    <property type="entry name" value="COPPER CHAPERONE PCU(A)C"/>
    <property type="match status" value="1"/>
</dbReference>
<name>A0ABU3VSL8_9GAMM</name>
<keyword evidence="2" id="KW-0732">Signal</keyword>
<dbReference type="InterPro" id="IPR007410">
    <property type="entry name" value="LpqE-like"/>
</dbReference>
<dbReference type="InterPro" id="IPR058248">
    <property type="entry name" value="Lxx211020-like"/>
</dbReference>
<dbReference type="EMBL" id="JAWIIJ010000001">
    <property type="protein sequence ID" value="MDV2077264.1"/>
    <property type="molecule type" value="Genomic_DNA"/>
</dbReference>
<gene>
    <name evidence="3" type="ORF">RYS15_01145</name>
</gene>
<proteinExistence type="predicted"/>
<dbReference type="Proteomes" id="UP001269819">
    <property type="component" value="Unassembled WGS sequence"/>
</dbReference>
<dbReference type="Gene3D" id="2.60.40.1890">
    <property type="entry name" value="PCu(A)C copper chaperone"/>
    <property type="match status" value="1"/>
</dbReference>
<accession>A0ABU3VSL8</accession>
<feature type="region of interest" description="Disordered" evidence="1">
    <location>
        <begin position="150"/>
        <end position="181"/>
    </location>
</feature>
<evidence type="ECO:0000313" key="3">
    <source>
        <dbReference type="EMBL" id="MDV2077264.1"/>
    </source>
</evidence>
<feature type="chain" id="PRO_5047022848" evidence="2">
    <location>
        <begin position="23"/>
        <end position="181"/>
    </location>
</feature>